<dbReference type="SFLD" id="SFLDG01070">
    <property type="entry name" value="PLP-dependent"/>
    <property type="match status" value="1"/>
</dbReference>
<feature type="domain" description="Radical SAM core" evidence="16">
    <location>
        <begin position="105"/>
        <end position="328"/>
    </location>
</feature>
<keyword evidence="12" id="KW-0413">Isomerase</keyword>
<organism evidence="17 18">
    <name type="scientific">Methylophaga thiooxydans</name>
    <dbReference type="NCBI Taxonomy" id="392484"/>
    <lineage>
        <taxon>Bacteria</taxon>
        <taxon>Pseudomonadati</taxon>
        <taxon>Pseudomonadota</taxon>
        <taxon>Gammaproteobacteria</taxon>
        <taxon>Thiotrichales</taxon>
        <taxon>Piscirickettsiaceae</taxon>
        <taxon>Methylophaga</taxon>
    </lineage>
</organism>
<evidence type="ECO:0000256" key="7">
    <source>
        <dbReference type="ARBA" id="ARBA00022691"/>
    </source>
</evidence>
<keyword evidence="7" id="KW-0949">S-adenosyl-L-methionine</keyword>
<dbReference type="SUPFAM" id="SSF102114">
    <property type="entry name" value="Radical SAM enzymes"/>
    <property type="match status" value="1"/>
</dbReference>
<keyword evidence="11 14" id="KW-0411">Iron-sulfur</keyword>
<dbReference type="PANTHER" id="PTHR30538:SF1">
    <property type="entry name" value="L-LYSINE 2,3-AMINOMUTASE"/>
    <property type="match status" value="1"/>
</dbReference>
<evidence type="ECO:0000256" key="1">
    <source>
        <dbReference type="ARBA" id="ARBA00001352"/>
    </source>
</evidence>
<evidence type="ECO:0000256" key="8">
    <source>
        <dbReference type="ARBA" id="ARBA00022723"/>
    </source>
</evidence>
<dbReference type="SFLD" id="SFLDF00314">
    <property type="entry name" value="L-lysine_2_3-aminomutase_(yjeK"/>
    <property type="match status" value="1"/>
</dbReference>
<dbReference type="InterPro" id="IPR013785">
    <property type="entry name" value="Aldolase_TIM"/>
</dbReference>
<gene>
    <name evidence="17" type="ORF">LP43_1046</name>
</gene>
<dbReference type="InterPro" id="IPR022462">
    <property type="entry name" value="EpmB"/>
</dbReference>
<feature type="binding site" evidence="14">
    <location>
        <position position="123"/>
    </location>
    <ligand>
        <name>[4Fe-4S] cluster</name>
        <dbReference type="ChEBI" id="CHEBI:49883"/>
        <note>4Fe-4S-S-AdoMet</note>
    </ligand>
</feature>
<dbReference type="EMBL" id="JRQD01000002">
    <property type="protein sequence ID" value="KGM07435.1"/>
    <property type="molecule type" value="Genomic_DNA"/>
</dbReference>
<evidence type="ECO:0000256" key="4">
    <source>
        <dbReference type="ARBA" id="ARBA00008703"/>
    </source>
</evidence>
<dbReference type="PIRSF" id="PIRSF004911">
    <property type="entry name" value="DUF160"/>
    <property type="match status" value="1"/>
</dbReference>
<dbReference type="CDD" id="cd01335">
    <property type="entry name" value="Radical_SAM"/>
    <property type="match status" value="1"/>
</dbReference>
<evidence type="ECO:0000313" key="17">
    <source>
        <dbReference type="EMBL" id="KGM07435.1"/>
    </source>
</evidence>
<keyword evidence="8 14" id="KW-0479">Metal-binding</keyword>
<dbReference type="Proteomes" id="UP000029999">
    <property type="component" value="Unassembled WGS sequence"/>
</dbReference>
<evidence type="ECO:0000256" key="3">
    <source>
        <dbReference type="ARBA" id="ARBA00001966"/>
    </source>
</evidence>
<evidence type="ECO:0000256" key="10">
    <source>
        <dbReference type="ARBA" id="ARBA00023004"/>
    </source>
</evidence>
<dbReference type="InterPro" id="IPR003739">
    <property type="entry name" value="Lys_aminomutase/Glu_NH3_mut"/>
</dbReference>
<evidence type="ECO:0000256" key="13">
    <source>
        <dbReference type="ARBA" id="ARBA00030756"/>
    </source>
</evidence>
<dbReference type="NCBIfam" id="TIGR00238">
    <property type="entry name" value="KamA family radical SAM protein"/>
    <property type="match status" value="1"/>
</dbReference>
<dbReference type="PANTHER" id="PTHR30538">
    <property type="entry name" value="LYSINE 2,3-AMINOMUTASE-RELATED"/>
    <property type="match status" value="1"/>
</dbReference>
<accession>A0A0A0BHS5</accession>
<evidence type="ECO:0000256" key="9">
    <source>
        <dbReference type="ARBA" id="ARBA00022898"/>
    </source>
</evidence>
<keyword evidence="10" id="KW-0408">Iron</keyword>
<comment type="cofactor">
    <cofactor evidence="2 15">
        <name>pyridoxal 5'-phosphate</name>
        <dbReference type="ChEBI" id="CHEBI:597326"/>
    </cofactor>
</comment>
<evidence type="ECO:0000259" key="16">
    <source>
        <dbReference type="PROSITE" id="PS51918"/>
    </source>
</evidence>
<evidence type="ECO:0000256" key="15">
    <source>
        <dbReference type="PIRSR" id="PIRSR603739-50"/>
    </source>
</evidence>
<name>A0A0A0BHS5_9GAMM</name>
<comment type="cofactor">
    <cofactor evidence="3">
        <name>[4Fe-4S] cluster</name>
        <dbReference type="ChEBI" id="CHEBI:49883"/>
    </cofactor>
</comment>
<evidence type="ECO:0000256" key="2">
    <source>
        <dbReference type="ARBA" id="ARBA00001933"/>
    </source>
</evidence>
<dbReference type="GO" id="GO:0016853">
    <property type="term" value="F:isomerase activity"/>
    <property type="evidence" value="ECO:0007669"/>
    <property type="project" value="UniProtKB-KW"/>
</dbReference>
<dbReference type="AlphaFoldDB" id="A0A0A0BHS5"/>
<protein>
    <recommendedName>
        <fullName evidence="5">L-lysine 2,3-aminomutase</fullName>
    </recommendedName>
    <alternativeName>
        <fullName evidence="13">EF-P post-translational modification enzyme B</fullName>
    </alternativeName>
</protein>
<dbReference type="SFLD" id="SFLDS00029">
    <property type="entry name" value="Radical_SAM"/>
    <property type="match status" value="1"/>
</dbReference>
<feature type="modified residue" description="N6-(pyridoxal phosphate)lysine" evidence="15">
    <location>
        <position position="331"/>
    </location>
</feature>
<keyword evidence="9 15" id="KW-0663">Pyridoxal phosphate</keyword>
<dbReference type="PROSITE" id="PS51918">
    <property type="entry name" value="RADICAL_SAM"/>
    <property type="match status" value="1"/>
</dbReference>
<evidence type="ECO:0000256" key="14">
    <source>
        <dbReference type="PIRSR" id="PIRSR004911-1"/>
    </source>
</evidence>
<evidence type="ECO:0000313" key="18">
    <source>
        <dbReference type="Proteomes" id="UP000029999"/>
    </source>
</evidence>
<comment type="similarity">
    <text evidence="4">Belongs to the radical SAM superfamily. KamA family.</text>
</comment>
<dbReference type="NCBIfam" id="TIGR03821">
    <property type="entry name" value="EFP_modif_epmB"/>
    <property type="match status" value="1"/>
</dbReference>
<reference evidence="17 18" key="1">
    <citation type="submission" date="2014-09" db="EMBL/GenBank/DDBJ databases">
        <authorList>
            <person name="Grob C."/>
            <person name="Taubert M."/>
            <person name="Howat A.M."/>
            <person name="Burns O.J."/>
            <person name="Dixon J.L."/>
            <person name="Chen Y."/>
            <person name="Murrell J.C."/>
        </authorList>
    </citation>
    <scope>NUCLEOTIDE SEQUENCE [LARGE SCALE GENOMIC DNA]</scope>
    <source>
        <strain evidence="17">L4</strain>
    </source>
</reference>
<dbReference type="STRING" id="392484.LP43_1046"/>
<keyword evidence="6 14" id="KW-0004">4Fe-4S</keyword>
<evidence type="ECO:0000256" key="5">
    <source>
        <dbReference type="ARBA" id="ARBA00022363"/>
    </source>
</evidence>
<dbReference type="Gene3D" id="3.20.20.70">
    <property type="entry name" value="Aldolase class I"/>
    <property type="match status" value="1"/>
</dbReference>
<comment type="catalytic activity">
    <reaction evidence="1">
        <text>L-lysine = D-beta-lysine</text>
        <dbReference type="Rhea" id="RHEA:44148"/>
        <dbReference type="ChEBI" id="CHEBI:32551"/>
        <dbReference type="ChEBI" id="CHEBI:84138"/>
    </reaction>
</comment>
<proteinExistence type="inferred from homology"/>
<evidence type="ECO:0000256" key="6">
    <source>
        <dbReference type="ARBA" id="ARBA00022485"/>
    </source>
</evidence>
<feature type="binding site" evidence="14">
    <location>
        <position position="126"/>
    </location>
    <ligand>
        <name>[4Fe-4S] cluster</name>
        <dbReference type="ChEBI" id="CHEBI:49883"/>
        <note>4Fe-4S-S-AdoMet</note>
    </ligand>
</feature>
<dbReference type="GO" id="GO:0051539">
    <property type="term" value="F:4 iron, 4 sulfur cluster binding"/>
    <property type="evidence" value="ECO:0007669"/>
    <property type="project" value="UniProtKB-KW"/>
</dbReference>
<evidence type="ECO:0000256" key="12">
    <source>
        <dbReference type="ARBA" id="ARBA00023235"/>
    </source>
</evidence>
<comment type="caution">
    <text evidence="17">The sequence shown here is derived from an EMBL/GenBank/DDBJ whole genome shotgun (WGS) entry which is preliminary data.</text>
</comment>
<dbReference type="GO" id="GO:0046872">
    <property type="term" value="F:metal ion binding"/>
    <property type="evidence" value="ECO:0007669"/>
    <property type="project" value="UniProtKB-KW"/>
</dbReference>
<dbReference type="Pfam" id="PF13353">
    <property type="entry name" value="Fer4_12"/>
    <property type="match status" value="1"/>
</dbReference>
<evidence type="ECO:0000256" key="11">
    <source>
        <dbReference type="ARBA" id="ARBA00023014"/>
    </source>
</evidence>
<dbReference type="InterPro" id="IPR007197">
    <property type="entry name" value="rSAM"/>
</dbReference>
<dbReference type="InterPro" id="IPR058240">
    <property type="entry name" value="rSAM_sf"/>
</dbReference>
<feature type="binding site" evidence="14">
    <location>
        <position position="119"/>
    </location>
    <ligand>
        <name>[4Fe-4S] cluster</name>
        <dbReference type="ChEBI" id="CHEBI:49883"/>
        <note>4Fe-4S-S-AdoMet</note>
    </ligand>
</feature>
<dbReference type="RefSeq" id="WP_036312695.1">
    <property type="nucleotide sequence ID" value="NZ_JRQD01000002.1"/>
</dbReference>
<sequence length="335" mass="37498">MITHSQPPKLKQSWQHALSNAINNADDLLEKLGLSGHLQAIDKDKIRQFPLRVPQSYVDKMRYGDASDPLLRQVFPLIDEGYPAEGYLTDPVGDHLAVTSPGILQKYQGRALLLTTGACAIHCRYCFRRHFPYSDSNPLSSQWQQSIEQLASDETISEVILSGGDPLSLHDDKLAKLVADLADIPHLKRLRIHTRLPVVLPERINASLLNWIQATRFKVVVVIHANHANEIDAHAEQALISLKHAGCQLLNQTVLLRGINDSVESLSALSERLNDVDVMPYYLHLLDKVAGAQHFDVNQVRAVKLVDDLRKVLPGYLVPRLVREQQGEASKTVIR</sequence>